<evidence type="ECO:0000313" key="3">
    <source>
        <dbReference type="EMBL" id="GHA15708.1"/>
    </source>
</evidence>
<gene>
    <name evidence="3" type="ORF">GCM10010345_20440</name>
</gene>
<keyword evidence="2" id="KW-0472">Membrane</keyword>
<comment type="caution">
    <text evidence="3">The sequence shown here is derived from an EMBL/GenBank/DDBJ whole genome shotgun (WGS) entry which is preliminary data.</text>
</comment>
<feature type="transmembrane region" description="Helical" evidence="2">
    <location>
        <begin position="29"/>
        <end position="50"/>
    </location>
</feature>
<protein>
    <submittedName>
        <fullName evidence="3">Uncharacterized protein</fullName>
    </submittedName>
</protein>
<evidence type="ECO:0000256" key="2">
    <source>
        <dbReference type="SAM" id="Phobius"/>
    </source>
</evidence>
<keyword evidence="4" id="KW-1185">Reference proteome</keyword>
<feature type="region of interest" description="Disordered" evidence="1">
    <location>
        <begin position="1"/>
        <end position="22"/>
    </location>
</feature>
<accession>A0ABQ3CHV4</accession>
<sequence>MSSPTPPAYGVPSGTPVPTAPARRSHRSLAVALVAGLVLGAGGVGTAWALSGGDGSADSGAAGDARRSCEALQGFHESDLAADGAKRDIAFNRLGAAGVLSTAAAAGDPEFKPLAEAMGRVQNRLVRFADFSEPEARKELKTARSECAGL</sequence>
<dbReference type="Proteomes" id="UP000653644">
    <property type="component" value="Unassembled WGS sequence"/>
</dbReference>
<organism evidence="3 4">
    <name type="scientific">Streptomyces canarius</name>
    <dbReference type="NCBI Taxonomy" id="285453"/>
    <lineage>
        <taxon>Bacteria</taxon>
        <taxon>Bacillati</taxon>
        <taxon>Actinomycetota</taxon>
        <taxon>Actinomycetes</taxon>
        <taxon>Kitasatosporales</taxon>
        <taxon>Streptomycetaceae</taxon>
        <taxon>Streptomyces</taxon>
    </lineage>
</organism>
<dbReference type="EMBL" id="BMVN01000005">
    <property type="protein sequence ID" value="GHA15708.1"/>
    <property type="molecule type" value="Genomic_DNA"/>
</dbReference>
<keyword evidence="2" id="KW-1133">Transmembrane helix</keyword>
<proteinExistence type="predicted"/>
<dbReference type="RefSeq" id="WP_229917093.1">
    <property type="nucleotide sequence ID" value="NZ_BMVN01000005.1"/>
</dbReference>
<evidence type="ECO:0000256" key="1">
    <source>
        <dbReference type="SAM" id="MobiDB-lite"/>
    </source>
</evidence>
<evidence type="ECO:0000313" key="4">
    <source>
        <dbReference type="Proteomes" id="UP000653644"/>
    </source>
</evidence>
<reference evidence="4" key="1">
    <citation type="journal article" date="2019" name="Int. J. Syst. Evol. Microbiol.">
        <title>The Global Catalogue of Microorganisms (GCM) 10K type strain sequencing project: providing services to taxonomists for standard genome sequencing and annotation.</title>
        <authorList>
            <consortium name="The Broad Institute Genomics Platform"/>
            <consortium name="The Broad Institute Genome Sequencing Center for Infectious Disease"/>
            <person name="Wu L."/>
            <person name="Ma J."/>
        </authorList>
    </citation>
    <scope>NUCLEOTIDE SEQUENCE [LARGE SCALE GENOMIC DNA]</scope>
    <source>
        <strain evidence="4">JCM 4733</strain>
    </source>
</reference>
<name>A0ABQ3CHV4_9ACTN</name>
<keyword evidence="2" id="KW-0812">Transmembrane</keyword>